<evidence type="ECO:0000313" key="4">
    <source>
        <dbReference type="Proteomes" id="UP000288805"/>
    </source>
</evidence>
<proteinExistence type="predicted"/>
<dbReference type="AlphaFoldDB" id="A0A438KCN0"/>
<evidence type="ECO:0000259" key="2">
    <source>
        <dbReference type="Pfam" id="PF07727"/>
    </source>
</evidence>
<feature type="compositionally biased region" description="Polar residues" evidence="1">
    <location>
        <begin position="1"/>
        <end position="23"/>
    </location>
</feature>
<dbReference type="EMBL" id="QGNW01000010">
    <property type="protein sequence ID" value="RVX18955.1"/>
    <property type="molecule type" value="Genomic_DNA"/>
</dbReference>
<protein>
    <submittedName>
        <fullName evidence="3">Retrovirus-related Pol polyprotein from transposon RE1</fullName>
    </submittedName>
</protein>
<dbReference type="Proteomes" id="UP000288805">
    <property type="component" value="Unassembled WGS sequence"/>
</dbReference>
<reference evidence="3 4" key="1">
    <citation type="journal article" date="2018" name="PLoS Genet.">
        <title>Population sequencing reveals clonal diversity and ancestral inbreeding in the grapevine cultivar Chardonnay.</title>
        <authorList>
            <person name="Roach M.J."/>
            <person name="Johnson D.L."/>
            <person name="Bohlmann J."/>
            <person name="van Vuuren H.J."/>
            <person name="Jones S.J."/>
            <person name="Pretorius I.S."/>
            <person name="Schmidt S.A."/>
            <person name="Borneman A.R."/>
        </authorList>
    </citation>
    <scope>NUCLEOTIDE SEQUENCE [LARGE SCALE GENOMIC DNA]</scope>
    <source>
        <strain evidence="4">cv. Chardonnay</strain>
        <tissue evidence="3">Leaf</tissue>
    </source>
</reference>
<name>A0A438KCN0_VITVI</name>
<dbReference type="InterPro" id="IPR013103">
    <property type="entry name" value="RVT_2"/>
</dbReference>
<feature type="compositionally biased region" description="Polar residues" evidence="1">
    <location>
        <begin position="30"/>
        <end position="44"/>
    </location>
</feature>
<accession>A0A438KCN0</accession>
<dbReference type="CDD" id="cd09272">
    <property type="entry name" value="RNase_HI_RT_Ty1"/>
    <property type="match status" value="1"/>
</dbReference>
<comment type="caution">
    <text evidence="3">The sequence shown here is derived from an EMBL/GenBank/DDBJ whole genome shotgun (WGS) entry which is preliminary data.</text>
</comment>
<dbReference type="PANTHER" id="PTHR43383">
    <property type="entry name" value="NODULIN 6"/>
    <property type="match status" value="1"/>
</dbReference>
<feature type="region of interest" description="Disordered" evidence="1">
    <location>
        <begin position="1"/>
        <end position="53"/>
    </location>
</feature>
<dbReference type="PANTHER" id="PTHR43383:SF2">
    <property type="entry name" value="AMIDOHYDROLASE 2 FAMILY PROTEIN"/>
    <property type="match status" value="1"/>
</dbReference>
<evidence type="ECO:0000256" key="1">
    <source>
        <dbReference type="SAM" id="MobiDB-lite"/>
    </source>
</evidence>
<dbReference type="Pfam" id="PF07727">
    <property type="entry name" value="RVT_2"/>
    <property type="match status" value="1"/>
</dbReference>
<organism evidence="3 4">
    <name type="scientific">Vitis vinifera</name>
    <name type="common">Grape</name>
    <dbReference type="NCBI Taxonomy" id="29760"/>
    <lineage>
        <taxon>Eukaryota</taxon>
        <taxon>Viridiplantae</taxon>
        <taxon>Streptophyta</taxon>
        <taxon>Embryophyta</taxon>
        <taxon>Tracheophyta</taxon>
        <taxon>Spermatophyta</taxon>
        <taxon>Magnoliopsida</taxon>
        <taxon>eudicotyledons</taxon>
        <taxon>Gunneridae</taxon>
        <taxon>Pentapetalae</taxon>
        <taxon>rosids</taxon>
        <taxon>Vitales</taxon>
        <taxon>Vitaceae</taxon>
        <taxon>Viteae</taxon>
        <taxon>Vitis</taxon>
    </lineage>
</organism>
<evidence type="ECO:0000313" key="3">
    <source>
        <dbReference type="EMBL" id="RVX18955.1"/>
    </source>
</evidence>
<gene>
    <name evidence="3" type="primary">RE1_2273</name>
    <name evidence="3" type="ORF">CK203_006792</name>
</gene>
<dbReference type="SUPFAM" id="SSF56672">
    <property type="entry name" value="DNA/RNA polymerases"/>
    <property type="match status" value="1"/>
</dbReference>
<sequence>MSATSLPKTTTASPITPEFTSFETEIDATTPITPELTPSKTIPPSENMPQQTQNMPQQTQNMLQQTQAVPLLETGGDLNIPNQQELRVYSRKQNSQGNNLLMNSMHCPESELVLGTNSSSSGNPENIFETLDVPITHRKGVRSCTKHPISKSVSYDNLSPSFHAFTTNLSSVNTPRSVKEAFAVPEWKNAALEEMRALKKNDTWSLVKLPQGKSVIRCKWIFTVKLKPDGLIERYKARLFAKGFTQTYGVDYTETFAPVAKLNTIRVLLSLVVHLDRPLFQLYVKNAFLNGELEEEVYMSLPLGFEEDKKNRMVCKLKKSPCGLKQSPRAWFDRFLKVIRSHGYSQGQTDHTLFVKHSSDGKITTLIVYIDDIILTRGNFKEMEEIKRLMAMEFEVKDLGTLKSFLGMEVARSKKGISISQRKYTLDLLEETGMLDCKPIKTPIEQGGKTKLIEGDMVDKGRYQWLVGKLIYLSHTKPDITFALYCDNNATISIAHNPVHHDGTKHVEVDRHFITEKLDNRIISIEYIPTDQKVADIPTKGNIGQMRIGKVIKDNRDRGLEKILTSYDLTIEAEIIALLKQLIKVAPLGGSNLLPERNSQIVLSYVTQMAIQIRFLDL</sequence>
<dbReference type="InterPro" id="IPR043502">
    <property type="entry name" value="DNA/RNA_pol_sf"/>
</dbReference>
<feature type="domain" description="Reverse transcriptase Ty1/copia-type" evidence="2">
    <location>
        <begin position="201"/>
        <end position="445"/>
    </location>
</feature>